<keyword evidence="2 5" id="KW-0812">Transmembrane</keyword>
<organism evidence="6 7">
    <name type="scientific">Sphingomonas paucimobilis NBRC 13935</name>
    <dbReference type="NCBI Taxonomy" id="1219050"/>
    <lineage>
        <taxon>Bacteria</taxon>
        <taxon>Pseudomonadati</taxon>
        <taxon>Pseudomonadota</taxon>
        <taxon>Alphaproteobacteria</taxon>
        <taxon>Sphingomonadales</taxon>
        <taxon>Sphingomonadaceae</taxon>
        <taxon>Sphingomonas</taxon>
    </lineage>
</organism>
<sequence>MVLPVTLSIAAAAALVNLWLALRIVTGRVRGKILIGDGGDSRLAAGMRAQANFVEYAPFVLVLMALIELAGGTPFWLWVLGGMFIVARIGHGWGMMRPAPNIGRAGGAIGTWVILALLAGWAIGIVYTDRLASAPVTTTIRIDQR</sequence>
<dbReference type="PANTHER" id="PTHR35814:SF1">
    <property type="entry name" value="GLUTATHIONE S-TRANSFERASE-RELATED"/>
    <property type="match status" value="1"/>
</dbReference>
<dbReference type="InterPro" id="IPR001129">
    <property type="entry name" value="Membr-assoc_MAPEG"/>
</dbReference>
<name>A0A0C9NL54_SPHPI</name>
<keyword evidence="7" id="KW-1185">Reference proteome</keyword>
<accession>A0A0C9NL54</accession>
<gene>
    <name evidence="6" type="ORF">SP6_56_00100</name>
</gene>
<evidence type="ECO:0000256" key="4">
    <source>
        <dbReference type="ARBA" id="ARBA00023136"/>
    </source>
</evidence>
<feature type="transmembrane region" description="Helical" evidence="5">
    <location>
        <begin position="105"/>
        <end position="127"/>
    </location>
</feature>
<evidence type="ECO:0000256" key="5">
    <source>
        <dbReference type="SAM" id="Phobius"/>
    </source>
</evidence>
<dbReference type="GO" id="GO:0016020">
    <property type="term" value="C:membrane"/>
    <property type="evidence" value="ECO:0007669"/>
    <property type="project" value="UniProtKB-SubCell"/>
</dbReference>
<protein>
    <submittedName>
        <fullName evidence="6">DNA, contig: SP656</fullName>
    </submittedName>
</protein>
<keyword evidence="4 5" id="KW-0472">Membrane</keyword>
<dbReference type="RefSeq" id="WP_007405341.1">
    <property type="nucleotide sequence ID" value="NZ_BBJS01000056.1"/>
</dbReference>
<evidence type="ECO:0000313" key="6">
    <source>
        <dbReference type="EMBL" id="GAN15373.1"/>
    </source>
</evidence>
<feature type="transmembrane region" description="Helical" evidence="5">
    <location>
        <begin position="51"/>
        <end position="69"/>
    </location>
</feature>
<feature type="transmembrane region" description="Helical" evidence="5">
    <location>
        <begin position="6"/>
        <end position="25"/>
    </location>
</feature>
<dbReference type="Proteomes" id="UP000032025">
    <property type="component" value="Unassembled WGS sequence"/>
</dbReference>
<proteinExistence type="predicted"/>
<dbReference type="EMBL" id="BBJS01000056">
    <property type="protein sequence ID" value="GAN15373.1"/>
    <property type="molecule type" value="Genomic_DNA"/>
</dbReference>
<reference evidence="6 7" key="1">
    <citation type="submission" date="2014-08" db="EMBL/GenBank/DDBJ databases">
        <title>Whole genome shotgun sequence of Sphingomonas paucimobilis NBRC 13935.</title>
        <authorList>
            <person name="Hosoyama A."/>
            <person name="Hashimoto M."/>
            <person name="Hosoyama Y."/>
            <person name="Noguchi M."/>
            <person name="Uohara A."/>
            <person name="Ohji S."/>
            <person name="Katano-Makiyama Y."/>
            <person name="Ichikawa N."/>
            <person name="Kimura A."/>
            <person name="Yamazoe A."/>
            <person name="Fujita N."/>
        </authorList>
    </citation>
    <scope>NUCLEOTIDE SEQUENCE [LARGE SCALE GENOMIC DNA]</scope>
    <source>
        <strain evidence="6 7">NBRC 13935</strain>
    </source>
</reference>
<dbReference type="Pfam" id="PF01124">
    <property type="entry name" value="MAPEG"/>
    <property type="match status" value="1"/>
</dbReference>
<dbReference type="Gene3D" id="1.20.120.550">
    <property type="entry name" value="Membrane associated eicosanoid/glutathione metabolism-like domain"/>
    <property type="match status" value="1"/>
</dbReference>
<dbReference type="InterPro" id="IPR023352">
    <property type="entry name" value="MAPEG-like_dom_sf"/>
</dbReference>
<dbReference type="AlphaFoldDB" id="A0A0C9NL54"/>
<evidence type="ECO:0000256" key="3">
    <source>
        <dbReference type="ARBA" id="ARBA00022989"/>
    </source>
</evidence>
<comment type="caution">
    <text evidence="6">The sequence shown here is derived from an EMBL/GenBank/DDBJ whole genome shotgun (WGS) entry which is preliminary data.</text>
</comment>
<dbReference type="GeneID" id="78527615"/>
<dbReference type="PANTHER" id="PTHR35814">
    <property type="match status" value="1"/>
</dbReference>
<keyword evidence="3 5" id="KW-1133">Transmembrane helix</keyword>
<evidence type="ECO:0000256" key="1">
    <source>
        <dbReference type="ARBA" id="ARBA00004370"/>
    </source>
</evidence>
<comment type="subcellular location">
    <subcellularLocation>
        <location evidence="1">Membrane</location>
    </subcellularLocation>
</comment>
<evidence type="ECO:0000313" key="7">
    <source>
        <dbReference type="Proteomes" id="UP000032025"/>
    </source>
</evidence>
<evidence type="ECO:0000256" key="2">
    <source>
        <dbReference type="ARBA" id="ARBA00022692"/>
    </source>
</evidence>
<dbReference type="SUPFAM" id="SSF161084">
    <property type="entry name" value="MAPEG domain-like"/>
    <property type="match status" value="1"/>
</dbReference>